<protein>
    <submittedName>
        <fullName evidence="1">Uncharacterized protein</fullName>
    </submittedName>
</protein>
<comment type="caution">
    <text evidence="1">The sequence shown here is derived from an EMBL/GenBank/DDBJ whole genome shotgun (WGS) entry which is preliminary data.</text>
</comment>
<dbReference type="Proteomes" id="UP000255365">
    <property type="component" value="Unassembled WGS sequence"/>
</dbReference>
<sequence>MAGALVDKSRGGIATDGKRPEVFGTVVLFTYNNK</sequence>
<name>A0A370SI85_PSEJE</name>
<evidence type="ECO:0000313" key="2">
    <source>
        <dbReference type="Proteomes" id="UP000255365"/>
    </source>
</evidence>
<gene>
    <name evidence="1" type="ORF">DEU51_108272</name>
</gene>
<reference evidence="1 2" key="1">
    <citation type="submission" date="2018-07" db="EMBL/GenBank/DDBJ databases">
        <title>Genome sequencing of rice bacterial endophytes.</title>
        <authorList>
            <person name="Venturi V."/>
        </authorList>
    </citation>
    <scope>NUCLEOTIDE SEQUENCE [LARGE SCALE GENOMIC DNA]</scope>
    <source>
        <strain evidence="1 2">E2333</strain>
    </source>
</reference>
<evidence type="ECO:0000313" key="1">
    <source>
        <dbReference type="EMBL" id="RDL19361.1"/>
    </source>
</evidence>
<accession>A0A370SI85</accession>
<dbReference type="EMBL" id="QRAV01000008">
    <property type="protein sequence ID" value="RDL19361.1"/>
    <property type="molecule type" value="Genomic_DNA"/>
</dbReference>
<dbReference type="AlphaFoldDB" id="A0A370SI85"/>
<organism evidence="1 2">
    <name type="scientific">Pseudomonas jessenii</name>
    <dbReference type="NCBI Taxonomy" id="77298"/>
    <lineage>
        <taxon>Bacteria</taxon>
        <taxon>Pseudomonadati</taxon>
        <taxon>Pseudomonadota</taxon>
        <taxon>Gammaproteobacteria</taxon>
        <taxon>Pseudomonadales</taxon>
        <taxon>Pseudomonadaceae</taxon>
        <taxon>Pseudomonas</taxon>
    </lineage>
</organism>
<proteinExistence type="predicted"/>